<evidence type="ECO:0000313" key="3">
    <source>
        <dbReference type="Proteomes" id="UP000729402"/>
    </source>
</evidence>
<accession>A0A8J5W311</accession>
<evidence type="ECO:0000256" key="1">
    <source>
        <dbReference type="SAM" id="MobiDB-lite"/>
    </source>
</evidence>
<keyword evidence="3" id="KW-1185">Reference proteome</keyword>
<sequence>MAIDSTGKGELPMKEGSNVLGQKEGLHNQPTNWEKDAEKMVTSESSGSLQNDDPVILGAHDKPAVEEIKASDVEC</sequence>
<organism evidence="2 3">
    <name type="scientific">Zizania palustris</name>
    <name type="common">Northern wild rice</name>
    <dbReference type="NCBI Taxonomy" id="103762"/>
    <lineage>
        <taxon>Eukaryota</taxon>
        <taxon>Viridiplantae</taxon>
        <taxon>Streptophyta</taxon>
        <taxon>Embryophyta</taxon>
        <taxon>Tracheophyta</taxon>
        <taxon>Spermatophyta</taxon>
        <taxon>Magnoliopsida</taxon>
        <taxon>Liliopsida</taxon>
        <taxon>Poales</taxon>
        <taxon>Poaceae</taxon>
        <taxon>BOP clade</taxon>
        <taxon>Oryzoideae</taxon>
        <taxon>Oryzeae</taxon>
        <taxon>Zizaniinae</taxon>
        <taxon>Zizania</taxon>
    </lineage>
</organism>
<reference evidence="2" key="2">
    <citation type="submission" date="2021-02" db="EMBL/GenBank/DDBJ databases">
        <authorList>
            <person name="Kimball J.A."/>
            <person name="Haas M.W."/>
            <person name="Macchietto M."/>
            <person name="Kono T."/>
            <person name="Duquette J."/>
            <person name="Shao M."/>
        </authorList>
    </citation>
    <scope>NUCLEOTIDE SEQUENCE</scope>
    <source>
        <tissue evidence="2">Fresh leaf tissue</tissue>
    </source>
</reference>
<feature type="compositionally biased region" description="Polar residues" evidence="1">
    <location>
        <begin position="42"/>
        <end position="51"/>
    </location>
</feature>
<proteinExistence type="predicted"/>
<evidence type="ECO:0000313" key="2">
    <source>
        <dbReference type="EMBL" id="KAG8074718.1"/>
    </source>
</evidence>
<dbReference type="AlphaFoldDB" id="A0A8J5W311"/>
<dbReference type="Proteomes" id="UP000729402">
    <property type="component" value="Unassembled WGS sequence"/>
</dbReference>
<feature type="region of interest" description="Disordered" evidence="1">
    <location>
        <begin position="1"/>
        <end position="56"/>
    </location>
</feature>
<comment type="caution">
    <text evidence="2">The sequence shown here is derived from an EMBL/GenBank/DDBJ whole genome shotgun (WGS) entry which is preliminary data.</text>
</comment>
<name>A0A8J5W311_ZIZPA</name>
<protein>
    <submittedName>
        <fullName evidence="2">Uncharacterized protein</fullName>
    </submittedName>
</protein>
<dbReference type="EMBL" id="JAAALK010000283">
    <property type="protein sequence ID" value="KAG8074718.1"/>
    <property type="molecule type" value="Genomic_DNA"/>
</dbReference>
<gene>
    <name evidence="2" type="ORF">GUJ93_ZPchr0006g42348</name>
</gene>
<reference evidence="2" key="1">
    <citation type="journal article" date="2021" name="bioRxiv">
        <title>Whole Genome Assembly and Annotation of Northern Wild Rice, Zizania palustris L., Supports a Whole Genome Duplication in the Zizania Genus.</title>
        <authorList>
            <person name="Haas M."/>
            <person name="Kono T."/>
            <person name="Macchietto M."/>
            <person name="Millas R."/>
            <person name="McGilp L."/>
            <person name="Shao M."/>
            <person name="Duquette J."/>
            <person name="Hirsch C.N."/>
            <person name="Kimball J."/>
        </authorList>
    </citation>
    <scope>NUCLEOTIDE SEQUENCE</scope>
    <source>
        <tissue evidence="2">Fresh leaf tissue</tissue>
    </source>
</reference>